<gene>
    <name evidence="1" type="ORF">AACH28_21985</name>
</gene>
<organism evidence="1 2">
    <name type="scientific">Sphingobacterium thalpophilum</name>
    <dbReference type="NCBI Taxonomy" id="259"/>
    <lineage>
        <taxon>Bacteria</taxon>
        <taxon>Pseudomonadati</taxon>
        <taxon>Bacteroidota</taxon>
        <taxon>Sphingobacteriia</taxon>
        <taxon>Sphingobacteriales</taxon>
        <taxon>Sphingobacteriaceae</taxon>
        <taxon>Sphingobacterium</taxon>
    </lineage>
</organism>
<proteinExistence type="predicted"/>
<sequence>MTIAQIEDNIKGLIASVDSDTFIYDFLLAFGTPKATIARLQSGKINLGEADGELVWKKKLLYRQVAASTNLLELVQELRSDVRLKKSQPRFVMVTDLETLLAVDLLTQDTLDCKVADLDKHFDFFLPFAGIEKAQYLAENPADVKAAEKMAKLYDQINLDNQFSTEDEIHQLNVFLSRLLFCYFAEDTGIFEDKLFTAAITSNTKADASDTQEYLRDLFLILNTDNVDRTNEKQYLHKFPYVNGGLFREVYPIPVLSVKSRNLILECGQLDWSAINPDIFGSMIQAVVTTDKRGGLGMHYTSVPNIMKVINPLFLDELLEEYQKSKGNVKQLNALIQRISNIKIFDPACGSGNFLIIAYKKLRELEIQILNDLTELKGNKGSGTLDFVSFNSLISLNNFFGIEIDDFAHEIARLSLWLAEHQMNQAFRKEFGHSRPALPLKDSGKIVRANACRIDWEEVCPKEDGDEIYILGNPPYKGFSQQTKIQKEDLFDYLGKSTKLDYISLWFLKASEFIRETQAKYALVSTNSICQGEQATLLWKSIFDLNQEIYFGHQSFKWANNAKGKAAVFCVIVGVRNINSEAKHLYADNVKKKVSYINSYLEEGNKVLVHKRSTPISSLPNMVLGNMPYDRGIIHFDYSEYTAIVSKTPAIKKFIRQIVGSKEYINRIPRYCLWITDNLLGDALSFPFIKEKIELNKKIRLESIDPGVRKLADTPHKFREMREANKTTLVFPGTSSERRKYIPIGVVDKQIIVNNLAFAIYDPPFYVFSLCTSAMHMTWVRQVAGRLKNDYRYSSVICYNTFPFPKISKEKERELEEWAYQILETRERYPEKTLAQLYDSDKMPDDLREVHRLNDLAVESCYRAKPFDSDEERLEHLFKLYEKMIAAEKKK</sequence>
<reference evidence="1" key="1">
    <citation type="submission" date="2024-04" db="EMBL/GenBank/DDBJ databases">
        <title>Complete genome sequence of Sphingobacterium thalpophiium BAA-1094.</title>
        <authorList>
            <person name="Adaikpoh B.I."/>
        </authorList>
    </citation>
    <scope>NUCLEOTIDE SEQUENCE</scope>
    <source>
        <strain evidence="1">BAA-1094</strain>
    </source>
</reference>
<keyword evidence="1" id="KW-0808">Transferase</keyword>
<evidence type="ECO:0000313" key="2">
    <source>
        <dbReference type="Proteomes" id="UP001485301"/>
    </source>
</evidence>
<protein>
    <submittedName>
        <fullName evidence="1">DNA methyltransferase</fullName>
    </submittedName>
</protein>
<accession>A0ACD5C0F6</accession>
<name>A0ACD5C0F6_9SPHI</name>
<evidence type="ECO:0000313" key="1">
    <source>
        <dbReference type="EMBL" id="WZN55264.1"/>
    </source>
</evidence>
<keyword evidence="2" id="KW-1185">Reference proteome</keyword>
<keyword evidence="1" id="KW-0489">Methyltransferase</keyword>
<dbReference type="EMBL" id="CP151087">
    <property type="protein sequence ID" value="WZN55264.1"/>
    <property type="molecule type" value="Genomic_DNA"/>
</dbReference>
<dbReference type="Proteomes" id="UP001485301">
    <property type="component" value="Chromosome"/>
</dbReference>